<dbReference type="Gene3D" id="3.30.420.10">
    <property type="entry name" value="Ribonuclease H-like superfamily/Ribonuclease H"/>
    <property type="match status" value="1"/>
</dbReference>
<evidence type="ECO:0000256" key="8">
    <source>
        <dbReference type="SAM" id="MobiDB-lite"/>
    </source>
</evidence>
<dbReference type="CDD" id="cd09274">
    <property type="entry name" value="RNase_HI_RT_Ty3"/>
    <property type="match status" value="1"/>
</dbReference>
<dbReference type="RefSeq" id="XP_071939837.1">
    <property type="nucleotide sequence ID" value="XM_072083736.1"/>
</dbReference>
<keyword evidence="7" id="KW-0695">RNA-directed DNA polymerase</keyword>
<dbReference type="GeneID" id="140038395"/>
<dbReference type="Pfam" id="PF13650">
    <property type="entry name" value="Asp_protease_2"/>
    <property type="match status" value="1"/>
</dbReference>
<dbReference type="InterPro" id="IPR043502">
    <property type="entry name" value="DNA/RNA_pol_sf"/>
</dbReference>
<keyword evidence="3" id="KW-0548">Nucleotidyltransferase</keyword>
<dbReference type="Pfam" id="PF03732">
    <property type="entry name" value="Retrotrans_gag"/>
    <property type="match status" value="1"/>
</dbReference>
<dbReference type="InterPro" id="IPR001584">
    <property type="entry name" value="Integrase_cat-core"/>
</dbReference>
<dbReference type="PANTHER" id="PTHR37984:SF5">
    <property type="entry name" value="PROTEIN NYNRIN-LIKE"/>
    <property type="match status" value="1"/>
</dbReference>
<dbReference type="InterPro" id="IPR050951">
    <property type="entry name" value="Retrovirus_Pol_polyprotein"/>
</dbReference>
<evidence type="ECO:0000256" key="5">
    <source>
        <dbReference type="ARBA" id="ARBA00022759"/>
    </source>
</evidence>
<reference evidence="11" key="1">
    <citation type="submission" date="2025-08" db="UniProtKB">
        <authorList>
            <consortium name="RefSeq"/>
        </authorList>
    </citation>
    <scope>IDENTIFICATION</scope>
    <source>
        <tissue evidence="11">Leaves</tissue>
    </source>
</reference>
<keyword evidence="10" id="KW-1185">Reference proteome</keyword>
<feature type="region of interest" description="Disordered" evidence="8">
    <location>
        <begin position="434"/>
        <end position="466"/>
    </location>
</feature>
<dbReference type="SUPFAM" id="SSF53098">
    <property type="entry name" value="Ribonuclease H-like"/>
    <property type="match status" value="1"/>
</dbReference>
<dbReference type="InterPro" id="IPR021109">
    <property type="entry name" value="Peptidase_aspartic_dom_sf"/>
</dbReference>
<dbReference type="Gene3D" id="3.30.70.270">
    <property type="match status" value="2"/>
</dbReference>
<organism evidence="10 11">
    <name type="scientific">Coffea arabica</name>
    <name type="common">Arabian coffee</name>
    <dbReference type="NCBI Taxonomy" id="13443"/>
    <lineage>
        <taxon>Eukaryota</taxon>
        <taxon>Viridiplantae</taxon>
        <taxon>Streptophyta</taxon>
        <taxon>Embryophyta</taxon>
        <taxon>Tracheophyta</taxon>
        <taxon>Spermatophyta</taxon>
        <taxon>Magnoliopsida</taxon>
        <taxon>eudicotyledons</taxon>
        <taxon>Gunneridae</taxon>
        <taxon>Pentapetalae</taxon>
        <taxon>asterids</taxon>
        <taxon>lamiids</taxon>
        <taxon>Gentianales</taxon>
        <taxon>Rubiaceae</taxon>
        <taxon>Ixoroideae</taxon>
        <taxon>Gardenieae complex</taxon>
        <taxon>Bertiereae - Coffeeae clade</taxon>
        <taxon>Coffeeae</taxon>
        <taxon>Coffea</taxon>
    </lineage>
</organism>
<proteinExistence type="predicted"/>
<accession>A0ABM4X731</accession>
<keyword evidence="2" id="KW-0808">Transferase</keyword>
<keyword evidence="5" id="KW-0255">Endonuclease</keyword>
<feature type="region of interest" description="Disordered" evidence="8">
    <location>
        <begin position="315"/>
        <end position="336"/>
    </location>
</feature>
<feature type="domain" description="Integrase catalytic" evidence="9">
    <location>
        <begin position="1320"/>
        <end position="1487"/>
    </location>
</feature>
<dbReference type="InterPro" id="IPR036397">
    <property type="entry name" value="RNaseH_sf"/>
</dbReference>
<evidence type="ECO:0000256" key="4">
    <source>
        <dbReference type="ARBA" id="ARBA00022722"/>
    </source>
</evidence>
<evidence type="ECO:0000256" key="1">
    <source>
        <dbReference type="ARBA" id="ARBA00012493"/>
    </source>
</evidence>
<evidence type="ECO:0000313" key="11">
    <source>
        <dbReference type="RefSeq" id="XP_071939837.1"/>
    </source>
</evidence>
<dbReference type="InterPro" id="IPR041373">
    <property type="entry name" value="RT_RNaseH"/>
</dbReference>
<dbReference type="SUPFAM" id="SSF56672">
    <property type="entry name" value="DNA/RNA polymerases"/>
    <property type="match status" value="1"/>
</dbReference>
<feature type="compositionally biased region" description="Basic and acidic residues" evidence="8">
    <location>
        <begin position="438"/>
        <end position="466"/>
    </location>
</feature>
<evidence type="ECO:0000259" key="9">
    <source>
        <dbReference type="PROSITE" id="PS50994"/>
    </source>
</evidence>
<evidence type="ECO:0000313" key="10">
    <source>
        <dbReference type="Proteomes" id="UP001652660"/>
    </source>
</evidence>
<evidence type="ECO:0000256" key="3">
    <source>
        <dbReference type="ARBA" id="ARBA00022695"/>
    </source>
</evidence>
<dbReference type="InterPro" id="IPR012337">
    <property type="entry name" value="RNaseH-like_sf"/>
</dbReference>
<dbReference type="SUPFAM" id="SSF50630">
    <property type="entry name" value="Acid proteases"/>
    <property type="match status" value="1"/>
</dbReference>
<gene>
    <name evidence="11" type="primary">LOC140038395</name>
</gene>
<dbReference type="Gene3D" id="2.40.70.10">
    <property type="entry name" value="Acid Proteases"/>
    <property type="match status" value="1"/>
</dbReference>
<feature type="compositionally biased region" description="Polar residues" evidence="8">
    <location>
        <begin position="318"/>
        <end position="334"/>
    </location>
</feature>
<dbReference type="InterPro" id="IPR043128">
    <property type="entry name" value="Rev_trsase/Diguanyl_cyclase"/>
</dbReference>
<sequence length="1633" mass="186595">MAENESNRRILRDFALPGAQGSQTSIVRPTVNANNFEIKPSLIQMVQQSQYGGNATEDPNSHLSTFLEICDTIKFNGVSEDAIKLRLFPFSLRDKAKVWLQSHPPNTFTTWDELAKAFLNKFFPPGKTAKLRMDITSFSQQEGETLYEAWERYRELQRRCPHHGLPDWLVVQTFYNGLTYPTKTHVDAAAGGALMGKTAEEAQQLIEEMAANNYQWANERGNSRRTAGMLEVDTLNMLSAKMDNVVKMLNRQVGSSSNQGVVVASCTICGGDHDDFMCSSSEQVQYLNNYNRPPQNNPYSNTYNPGWRNHPNFGWKDQGNQQRPVNPPGFQQKQTLHESKPAWELAIEKLANASNDKIEKLASATTQRFERIEGRMDQLTNMYRNVEVQLGQIANAVNNRNQGDLPSKTEVNPREHVKAITLRSGKELVEPPVVGSGREFEKRENKKLSELKEGSKEEKGKEKIEENELQMEDATPIPPPIPSYAKFLKEIMTRKRKLVDSETIALTEECSAIIQNKLPPKLKDPGSFTVPCTIGNVEFSKALCDLGASVSLIPLTVARQLGLKELKRTNISLQLADRSIRHPMGILENVLIKVQKFIIPVDFVVLDMEEDVNVPIILGRPFLATAGTIIDVKRGKFKFQIGEEEVEFDLSKVEKYPSFTDHVYSVDICDELALEMSQVNLDNDSLELCLNGIGIQEEQIEEMTEFLQAQIPYKRRNAYEALGLSKGLPPPSCEKAPQLELKPLPKHLKYAFLGEKETLPVIVNSALNEEQLDKLLRVLRKHLKAIGWTISDIKGISPTICMHRILLEENSKPVVETQRRLNPNMKEVVRVEILKWLDAGIIFPISDSVWISPIHVVPKKGGITIVHGKNDEMIPSRVVVGWRVCIDYRKLNAATRKDHFPLPFLDQMVERLAGYEFYCFLDGFSGYNQIVIAPEDQEKTTFTCPYGTFAFRRMPFGLCNAPATFQRCMMAIFSDFNEKIMEIFMDDFSVFGSTYDDCLNNLDLILQRCIEVDQAKIEVIERMPPPTNVKGIRSFLGHVGFYRRFIKDFSKIAKPLCELLAKDVPFQFTDECLLAFNRLKKQLVSAPIIASPDWSLPFELMCDASDFAVGAVLGQKHNKRLHVIYYASKMLNEAQVNYATTEKELLAVIFALDKFRSYLVGSKVIVYTDHAALKYLLNKKDAKPRLIRWILLLQEFDLEIKDKKGSENLVADHLSRLENMQQDDHLSIKEEFPDEFLMAIYKSPWYADLVNFIASGVIPNDLNSHQRKKFLNDAKHYFWEEPFFYKHCADGIIRRCVPEEEVHSILICDQCQRTGNISRRNEMPLTTYLEVELFDVWGIDFMGPFPSSYNNKYILLAVDYVSKWVEAIPSQTNEAKVVLKFLKRNIFCRFGVPKAIISDEGKHFCNKAIDTLLFKYGCRHKKSLPYHPQANGQAELANREIKIILEKTVNRSRKDWSNKLEDALWAYRTAFKTPLGMSPYKLVYGKACHLPVEIEHRAYWAVKAINFDFKSAGEKRMLELSELEELRLTSYENVKIYKEKVKFWHDKHILPKHFEQGQKVLMFNSRLKLFPGKLKSRWSGPFEVVRMFPYGAVEIKGENGAPFKVNGQRLKLYLAGEKVPKGVIYSLGNAKEN</sequence>
<dbReference type="Proteomes" id="UP001652660">
    <property type="component" value="Chromosome 3e"/>
</dbReference>
<keyword evidence="6" id="KW-0378">Hydrolase</keyword>
<dbReference type="InterPro" id="IPR005162">
    <property type="entry name" value="Retrotrans_gag_dom"/>
</dbReference>
<dbReference type="Gene3D" id="3.10.10.10">
    <property type="entry name" value="HIV Type 1 Reverse Transcriptase, subunit A, domain 1"/>
    <property type="match status" value="1"/>
</dbReference>
<dbReference type="PROSITE" id="PS50994">
    <property type="entry name" value="INTEGRASE"/>
    <property type="match status" value="1"/>
</dbReference>
<dbReference type="InterPro" id="IPR000477">
    <property type="entry name" value="RT_dom"/>
</dbReference>
<dbReference type="PANTHER" id="PTHR37984">
    <property type="entry name" value="PROTEIN CBG26694"/>
    <property type="match status" value="1"/>
</dbReference>
<dbReference type="Pfam" id="PF00665">
    <property type="entry name" value="rve"/>
    <property type="match status" value="1"/>
</dbReference>
<protein>
    <recommendedName>
        <fullName evidence="1">RNA-directed DNA polymerase</fullName>
        <ecNumber evidence="1">2.7.7.49</ecNumber>
    </recommendedName>
</protein>
<evidence type="ECO:0000256" key="7">
    <source>
        <dbReference type="ARBA" id="ARBA00022918"/>
    </source>
</evidence>
<keyword evidence="4" id="KW-0540">Nuclease</keyword>
<dbReference type="Pfam" id="PF00078">
    <property type="entry name" value="RVT_1"/>
    <property type="match status" value="1"/>
</dbReference>
<dbReference type="CDD" id="cd01647">
    <property type="entry name" value="RT_LTR"/>
    <property type="match status" value="1"/>
</dbReference>
<dbReference type="CDD" id="cd00303">
    <property type="entry name" value="retropepsin_like"/>
    <property type="match status" value="1"/>
</dbReference>
<dbReference type="EC" id="2.7.7.49" evidence="1"/>
<evidence type="ECO:0000256" key="6">
    <source>
        <dbReference type="ARBA" id="ARBA00022801"/>
    </source>
</evidence>
<evidence type="ECO:0000256" key="2">
    <source>
        <dbReference type="ARBA" id="ARBA00022679"/>
    </source>
</evidence>
<name>A0ABM4X731_COFAR</name>
<dbReference type="Pfam" id="PF17917">
    <property type="entry name" value="RT_RNaseH"/>
    <property type="match status" value="1"/>
</dbReference>